<comment type="caution">
    <text evidence="2">The sequence shown here is derived from an EMBL/GenBank/DDBJ whole genome shotgun (WGS) entry which is preliminary data.</text>
</comment>
<sequence length="148" mass="17147">METNSAIEVQFHCRQCQADIGVTFKSEQFTTVLCPQCDYSYSLMRPTIGEEILLDWEKEAVFQKIRADQTEHDKMELMLLVIKVVELLTWRDEGNGHIRAIETLREWLLLNGVPKALIELLDAKGPEGSSSTEHRESCNQSHDRRYHK</sequence>
<dbReference type="RefSeq" id="WP_076322268.1">
    <property type="nucleotide sequence ID" value="NZ_MRTF01000003.1"/>
</dbReference>
<dbReference type="EMBL" id="MRTF01000003">
    <property type="protein sequence ID" value="OME93594.1"/>
    <property type="molecule type" value="Genomic_DNA"/>
</dbReference>
<evidence type="ECO:0000313" key="2">
    <source>
        <dbReference type="EMBL" id="OME93594.1"/>
    </source>
</evidence>
<protein>
    <submittedName>
        <fullName evidence="2">Uncharacterized protein</fullName>
    </submittedName>
</protein>
<name>A0A1R1B375_PAELA</name>
<dbReference type="OrthoDB" id="2648793at2"/>
<gene>
    <name evidence="2" type="ORF">BK123_10070</name>
</gene>
<evidence type="ECO:0000313" key="3">
    <source>
        <dbReference type="Proteomes" id="UP000187074"/>
    </source>
</evidence>
<feature type="compositionally biased region" description="Basic and acidic residues" evidence="1">
    <location>
        <begin position="132"/>
        <end position="148"/>
    </location>
</feature>
<feature type="region of interest" description="Disordered" evidence="1">
    <location>
        <begin position="124"/>
        <end position="148"/>
    </location>
</feature>
<organism evidence="2 3">
    <name type="scientific">Paenibacillus lautus</name>
    <name type="common">Bacillus lautus</name>
    <dbReference type="NCBI Taxonomy" id="1401"/>
    <lineage>
        <taxon>Bacteria</taxon>
        <taxon>Bacillati</taxon>
        <taxon>Bacillota</taxon>
        <taxon>Bacilli</taxon>
        <taxon>Bacillales</taxon>
        <taxon>Paenibacillaceae</taxon>
        <taxon>Paenibacillus</taxon>
    </lineage>
</organism>
<accession>A0A1R1B375</accession>
<dbReference type="STRING" id="1401.BK123_10070"/>
<evidence type="ECO:0000256" key="1">
    <source>
        <dbReference type="SAM" id="MobiDB-lite"/>
    </source>
</evidence>
<dbReference type="AlphaFoldDB" id="A0A1R1B375"/>
<reference evidence="2 3" key="1">
    <citation type="submission" date="2016-11" db="EMBL/GenBank/DDBJ databases">
        <title>Paenibacillus species isolates.</title>
        <authorList>
            <person name="Beno S.M."/>
        </authorList>
    </citation>
    <scope>NUCLEOTIDE SEQUENCE [LARGE SCALE GENOMIC DNA]</scope>
    <source>
        <strain evidence="2 3">FSL F4-0100</strain>
    </source>
</reference>
<proteinExistence type="predicted"/>
<dbReference type="Proteomes" id="UP000187074">
    <property type="component" value="Unassembled WGS sequence"/>
</dbReference>